<protein>
    <submittedName>
        <fullName evidence="2">Uncharacterized protein</fullName>
    </submittedName>
</protein>
<evidence type="ECO:0000313" key="3">
    <source>
        <dbReference type="Proteomes" id="UP000314982"/>
    </source>
</evidence>
<evidence type="ECO:0000256" key="1">
    <source>
        <dbReference type="SAM" id="Coils"/>
    </source>
</evidence>
<dbReference type="Proteomes" id="UP000314982">
    <property type="component" value="Unassembled WGS sequence"/>
</dbReference>
<keyword evidence="3" id="KW-1185">Reference proteome</keyword>
<proteinExistence type="predicted"/>
<dbReference type="Ensembl" id="ENSHHUT00000093369.1">
    <property type="protein sequence ID" value="ENSHHUP00000090564.1"/>
    <property type="gene ID" value="ENSHHUG00000052281.1"/>
</dbReference>
<reference evidence="2" key="3">
    <citation type="submission" date="2025-09" db="UniProtKB">
        <authorList>
            <consortium name="Ensembl"/>
        </authorList>
    </citation>
    <scope>IDENTIFICATION</scope>
</reference>
<reference evidence="2" key="2">
    <citation type="submission" date="2025-08" db="UniProtKB">
        <authorList>
            <consortium name="Ensembl"/>
        </authorList>
    </citation>
    <scope>IDENTIFICATION</scope>
</reference>
<dbReference type="STRING" id="62062.ENSHHUP00000090564"/>
<feature type="coiled-coil region" evidence="1">
    <location>
        <begin position="25"/>
        <end position="59"/>
    </location>
</feature>
<organism evidence="2 3">
    <name type="scientific">Hucho hucho</name>
    <name type="common">huchen</name>
    <dbReference type="NCBI Taxonomy" id="62062"/>
    <lineage>
        <taxon>Eukaryota</taxon>
        <taxon>Metazoa</taxon>
        <taxon>Chordata</taxon>
        <taxon>Craniata</taxon>
        <taxon>Vertebrata</taxon>
        <taxon>Euteleostomi</taxon>
        <taxon>Actinopterygii</taxon>
        <taxon>Neopterygii</taxon>
        <taxon>Teleostei</taxon>
        <taxon>Protacanthopterygii</taxon>
        <taxon>Salmoniformes</taxon>
        <taxon>Salmonidae</taxon>
        <taxon>Salmoninae</taxon>
        <taxon>Hucho</taxon>
    </lineage>
</organism>
<keyword evidence="1" id="KW-0175">Coiled coil</keyword>
<accession>A0A4W5RZL8</accession>
<sequence length="202" mass="23307">PRTCPSLSQQNQDLGLQLGTLSHSEAELLESNQRLRDTLERAREDLRSTCSQAERTQHEAKRLVEERCVEGLEVKGKLQERDAELQEKYGLAKEKLQRAALAQKKRENMTKKRYQDTIQRLAKMAELELQTSSAKKRSSVGGWRSWPVLSSSRWRNWGLPWTAGALACTTLFLNSDLSTLTPPESERDLHCRIYYSLKVMFW</sequence>
<name>A0A4W5RZL8_9TELE</name>
<evidence type="ECO:0000313" key="2">
    <source>
        <dbReference type="Ensembl" id="ENSHHUP00000090564.1"/>
    </source>
</evidence>
<dbReference type="AlphaFoldDB" id="A0A4W5RZL8"/>
<reference evidence="3" key="1">
    <citation type="submission" date="2018-06" db="EMBL/GenBank/DDBJ databases">
        <title>Genome assembly of Danube salmon.</title>
        <authorList>
            <person name="Macqueen D.J."/>
            <person name="Gundappa M.K."/>
        </authorList>
    </citation>
    <scope>NUCLEOTIDE SEQUENCE [LARGE SCALE GENOMIC DNA]</scope>
</reference>